<comment type="caution">
    <text evidence="1">The sequence shown here is derived from an EMBL/GenBank/DDBJ whole genome shotgun (WGS) entry which is preliminary data.</text>
</comment>
<dbReference type="AlphaFoldDB" id="A0A1F4V9D5"/>
<name>A0A1F4V9D5_UNCKA</name>
<accession>A0A1F4V9D5</accession>
<evidence type="ECO:0000313" key="1">
    <source>
        <dbReference type="EMBL" id="OGC53822.1"/>
    </source>
</evidence>
<reference evidence="1 2" key="1">
    <citation type="journal article" date="2016" name="Nat. Commun.">
        <title>Thousands of microbial genomes shed light on interconnected biogeochemical processes in an aquifer system.</title>
        <authorList>
            <person name="Anantharaman K."/>
            <person name="Brown C.T."/>
            <person name="Hug L.A."/>
            <person name="Sharon I."/>
            <person name="Castelle C.J."/>
            <person name="Probst A.J."/>
            <person name="Thomas B.C."/>
            <person name="Singh A."/>
            <person name="Wilkins M.J."/>
            <person name="Karaoz U."/>
            <person name="Brodie E.L."/>
            <person name="Williams K.H."/>
            <person name="Hubbard S.S."/>
            <person name="Banfield J.F."/>
        </authorList>
    </citation>
    <scope>NUCLEOTIDE SEQUENCE [LARGE SCALE GENOMIC DNA]</scope>
</reference>
<sequence>MNFKEIQFAGTPDKSYIPDDINLKLPENNKLPTDQLHFLLYIPWEEKYINFVPQEFRNLFNKVLPYLHFRTTDVHTAISLGFLDEFIGKFPNTSINRTVVAVSLILHDSGWSKMSEEEIADSLGVKGLVLTEKAVGPKEKHAAESVKIAKEVLGSDDYGLKLTQNEMDLIYNAVLFHDKPEMVTEASGSIPIEVKLLVDLDHFWSFTHENFWQDTIRKGVLPKMYLQNLSKDLDKYFVTDEGKKMAANLLAQRVEEVSELKNI</sequence>
<proteinExistence type="predicted"/>
<dbReference type="STRING" id="1802620.A3D91_01505"/>
<organism evidence="1 2">
    <name type="scientific">candidate division WWE3 bacterium RIFCSPHIGHO2_02_FULL_38_14</name>
    <dbReference type="NCBI Taxonomy" id="1802620"/>
    <lineage>
        <taxon>Bacteria</taxon>
        <taxon>Katanobacteria</taxon>
    </lineage>
</organism>
<protein>
    <submittedName>
        <fullName evidence="1">Uncharacterized protein</fullName>
    </submittedName>
</protein>
<evidence type="ECO:0000313" key="2">
    <source>
        <dbReference type="Proteomes" id="UP000178127"/>
    </source>
</evidence>
<dbReference type="Proteomes" id="UP000178127">
    <property type="component" value="Unassembled WGS sequence"/>
</dbReference>
<dbReference type="Gene3D" id="1.10.3210.10">
    <property type="entry name" value="Hypothetical protein af1432"/>
    <property type="match status" value="1"/>
</dbReference>
<dbReference type="EMBL" id="MEVD01000009">
    <property type="protein sequence ID" value="OGC53822.1"/>
    <property type="molecule type" value="Genomic_DNA"/>
</dbReference>
<dbReference type="SUPFAM" id="SSF109604">
    <property type="entry name" value="HD-domain/PDEase-like"/>
    <property type="match status" value="1"/>
</dbReference>
<gene>
    <name evidence="1" type="ORF">A3D91_01505</name>
</gene>